<gene>
    <name evidence="2" type="ORF">SAMN02745158_03047</name>
</gene>
<sequence length="171" mass="19591">MKFSKSELDIIYQYAAPTKAETLAGMKEIVPVIKDLLTKAIVENAIRKLEKIPEPECSRFVAATKARFLAERDNSIRQRLAAAKAQEPILQGHDLSGKERFHPETRHMITLEVQKQCFVGFKGERFRFFLSDEGYRNAKRSEQEGEIKIKSHAAVVAGKLYPDKKSRQQER</sequence>
<protein>
    <submittedName>
        <fullName evidence="2">Putative tranposon-transfer assisting protein</fullName>
    </submittedName>
</protein>
<dbReference type="Pfam" id="PF18987">
    <property type="entry name" value="DUF5720"/>
    <property type="match status" value="1"/>
</dbReference>
<evidence type="ECO:0000313" key="3">
    <source>
        <dbReference type="Proteomes" id="UP000184245"/>
    </source>
</evidence>
<proteinExistence type="predicted"/>
<dbReference type="OrthoDB" id="9807940at2"/>
<evidence type="ECO:0000313" key="2">
    <source>
        <dbReference type="EMBL" id="SHF25481.1"/>
    </source>
</evidence>
<dbReference type="InterPro" id="IPR043778">
    <property type="entry name" value="DUF5720"/>
</dbReference>
<dbReference type="Gene3D" id="1.10.10.1850">
    <property type="entry name" value="Sporulation protein-like"/>
    <property type="match status" value="1"/>
</dbReference>
<dbReference type="InterPro" id="IPR041965">
    <property type="entry name" value="TTRAP_sf"/>
</dbReference>
<dbReference type="STRING" id="1122155.SAMN02745158_03047"/>
<keyword evidence="3" id="KW-1185">Reference proteome</keyword>
<reference evidence="2 3" key="1">
    <citation type="submission" date="2016-11" db="EMBL/GenBank/DDBJ databases">
        <authorList>
            <person name="Jaros S."/>
            <person name="Januszkiewicz K."/>
            <person name="Wedrychowicz H."/>
        </authorList>
    </citation>
    <scope>NUCLEOTIDE SEQUENCE [LARGE SCALE GENOMIC DNA]</scope>
    <source>
        <strain evidence="2 3">DSM 17459</strain>
    </source>
</reference>
<dbReference type="RefSeq" id="WP_072853250.1">
    <property type="nucleotide sequence ID" value="NZ_FQVI01000018.1"/>
</dbReference>
<feature type="domain" description="DUF5720" evidence="1">
    <location>
        <begin position="74"/>
        <end position="168"/>
    </location>
</feature>
<accession>A0A1M5A5D5</accession>
<dbReference type="EMBL" id="FQVI01000018">
    <property type="protein sequence ID" value="SHF25481.1"/>
    <property type="molecule type" value="Genomic_DNA"/>
</dbReference>
<organism evidence="2 3">
    <name type="scientific">Lactonifactor longoviformis DSM 17459</name>
    <dbReference type="NCBI Taxonomy" id="1122155"/>
    <lineage>
        <taxon>Bacteria</taxon>
        <taxon>Bacillati</taxon>
        <taxon>Bacillota</taxon>
        <taxon>Clostridia</taxon>
        <taxon>Eubacteriales</taxon>
        <taxon>Clostridiaceae</taxon>
        <taxon>Lactonifactor</taxon>
    </lineage>
</organism>
<dbReference type="Proteomes" id="UP000184245">
    <property type="component" value="Unassembled WGS sequence"/>
</dbReference>
<name>A0A1M5A5D5_9CLOT</name>
<evidence type="ECO:0000259" key="1">
    <source>
        <dbReference type="Pfam" id="PF18987"/>
    </source>
</evidence>
<dbReference type="AlphaFoldDB" id="A0A1M5A5D5"/>